<dbReference type="InterPro" id="IPR022213">
    <property type="entry name" value="DUF3742"/>
</dbReference>
<name>A0ABD7JYJ2_PSEAI</name>
<keyword evidence="2" id="KW-1133">Transmembrane helix</keyword>
<reference evidence="3 4" key="1">
    <citation type="submission" date="2018-12" db="EMBL/GenBank/DDBJ databases">
        <title>Pseudomonas aeruginosa Diversity Panel.</title>
        <authorList>
            <person name="Snesrud E."/>
            <person name="Mcgann P."/>
        </authorList>
    </citation>
    <scope>NUCLEOTIDE SEQUENCE [LARGE SCALE GENOMIC DNA]</scope>
    <source>
        <strain evidence="3 4">MRSN6241</strain>
    </source>
</reference>
<evidence type="ECO:0000256" key="2">
    <source>
        <dbReference type="SAM" id="Phobius"/>
    </source>
</evidence>
<evidence type="ECO:0000313" key="4">
    <source>
        <dbReference type="Proteomes" id="UP000276985"/>
    </source>
</evidence>
<feature type="transmembrane region" description="Helical" evidence="2">
    <location>
        <begin position="55"/>
        <end position="82"/>
    </location>
</feature>
<dbReference type="Pfam" id="PF12553">
    <property type="entry name" value="DUF3742"/>
    <property type="match status" value="1"/>
</dbReference>
<accession>A0ABD7JYJ2</accession>
<dbReference type="Proteomes" id="UP000276985">
    <property type="component" value="Unassembled WGS sequence"/>
</dbReference>
<feature type="region of interest" description="Disordered" evidence="1">
    <location>
        <begin position="100"/>
        <end position="120"/>
    </location>
</feature>
<keyword evidence="2" id="KW-0472">Membrane</keyword>
<protein>
    <submittedName>
        <fullName evidence="3">DUF3742 family protein</fullName>
    </submittedName>
</protein>
<evidence type="ECO:0000313" key="3">
    <source>
        <dbReference type="EMBL" id="RTS42294.1"/>
    </source>
</evidence>
<feature type="compositionally biased region" description="Basic and acidic residues" evidence="1">
    <location>
        <begin position="100"/>
        <end position="112"/>
    </location>
</feature>
<dbReference type="AlphaFoldDB" id="A0ABD7JYJ2"/>
<evidence type="ECO:0000256" key="1">
    <source>
        <dbReference type="SAM" id="MobiDB-lite"/>
    </source>
</evidence>
<proteinExistence type="predicted"/>
<dbReference type="EMBL" id="RXTL01000031">
    <property type="protein sequence ID" value="RTS42294.1"/>
    <property type="molecule type" value="Genomic_DNA"/>
</dbReference>
<dbReference type="RefSeq" id="WP_033997522.1">
    <property type="nucleotide sequence ID" value="NZ_LFXS01000045.1"/>
</dbReference>
<comment type="caution">
    <text evidence="3">The sequence shown here is derived from an EMBL/GenBank/DDBJ whole genome shotgun (WGS) entry which is preliminary data.</text>
</comment>
<keyword evidence="2" id="KW-0812">Transmembrane</keyword>
<organism evidence="3 4">
    <name type="scientific">Pseudomonas aeruginosa</name>
    <dbReference type="NCBI Taxonomy" id="287"/>
    <lineage>
        <taxon>Bacteria</taxon>
        <taxon>Pseudomonadati</taxon>
        <taxon>Pseudomonadota</taxon>
        <taxon>Gammaproteobacteria</taxon>
        <taxon>Pseudomonadales</taxon>
        <taxon>Pseudomonadaceae</taxon>
        <taxon>Pseudomonas</taxon>
    </lineage>
</organism>
<gene>
    <name evidence="3" type="ORF">DY940_23815</name>
</gene>
<sequence length="120" mass="13512">MTIPSSSSRRAERAGRWLAGRYQALVRQEECFVRWATGKRLPPAMARGFTWLVRLAMVATLAYAAFWLALVVGLIWFCAWALHHGKGYEPEARPQWREGLDGHGLYRGDVRIDPGGGPDD</sequence>